<reference evidence="1" key="1">
    <citation type="submission" date="2021-11" db="EMBL/GenBank/DDBJ databases">
        <title>Fusarium solani-melongenae Genome sequencing and assembly.</title>
        <authorList>
            <person name="Xie S."/>
            <person name="Huang L."/>
            <person name="Zhang X."/>
        </authorList>
    </citation>
    <scope>NUCLEOTIDE SEQUENCE</scope>
    <source>
        <strain evidence="1">CRI 24-3</strain>
    </source>
</reference>
<dbReference type="EMBL" id="CP090030">
    <property type="protein sequence ID" value="UPK89381.1"/>
    <property type="molecule type" value="Genomic_DNA"/>
</dbReference>
<proteinExistence type="predicted"/>
<keyword evidence="2" id="KW-1185">Reference proteome</keyword>
<evidence type="ECO:0000313" key="2">
    <source>
        <dbReference type="Proteomes" id="UP000830768"/>
    </source>
</evidence>
<name>A0ACD3YKE9_FUSSC</name>
<accession>A0ACD3YKE9</accession>
<protein>
    <submittedName>
        <fullName evidence="1">Uncharacterized protein</fullName>
    </submittedName>
</protein>
<organism evidence="1 2">
    <name type="scientific">Fusarium solani subsp. cucurbitae</name>
    <name type="common">Neocosmosporum cucurbitae</name>
    <dbReference type="NCBI Taxonomy" id="2747967"/>
    <lineage>
        <taxon>Eukaryota</taxon>
        <taxon>Fungi</taxon>
        <taxon>Dikarya</taxon>
        <taxon>Ascomycota</taxon>
        <taxon>Pezizomycotina</taxon>
        <taxon>Sordariomycetes</taxon>
        <taxon>Hypocreomycetidae</taxon>
        <taxon>Hypocreales</taxon>
        <taxon>Nectriaceae</taxon>
        <taxon>Fusarium</taxon>
        <taxon>Fusarium solani species complex</taxon>
    </lineage>
</organism>
<sequence>MLEFHYQGLALAKGSIRLLRIEKGWWLDDISCSLFETSLNADQVSPYKALSYAWGGGGKNVHQILIDNQAFEVKDNLFSALQHIRRTDQDVLLWVDAICINQNDKRERGQQVTQMGCVYSIAEEVLIWLGPGNVDTLELMQSVNWIDTNAKKAQASANGQDWTELCRHFMIERLGSPGSRLHSKQRSRLAELLQNGWFKRVWILQEVAMAKAARILCGYYSCPARTFGFMPFLMGLEVDEHTQAVLDIMPRLRKNTWWSSSRYLHYLLTKFSGSQATEDRDKVYALLSMSEDANDSARFFPCYEKSENLVWRDTVSFLIFGEILDRGHSFPEFTFPDLCLPIIQLAEQTLKWALDQVGPLQESARRTAVLLVDRLNEGQLKRHELLLSLAEKHGQVGNIRKLLFRENYHVDTYFEDEQATLRVTSREWAWETVDMVYPQSKSANVEKQPGMKGQSERIG</sequence>
<dbReference type="Proteomes" id="UP000830768">
    <property type="component" value="Chromosome 1"/>
</dbReference>
<evidence type="ECO:0000313" key="1">
    <source>
        <dbReference type="EMBL" id="UPK89381.1"/>
    </source>
</evidence>
<gene>
    <name evidence="1" type="ORF">LCI18_000316</name>
</gene>